<feature type="binding site" evidence="12">
    <location>
        <position position="95"/>
    </location>
    <ligand>
        <name>UDP-N-acetyl-alpha-D-glucosamine</name>
        <dbReference type="ChEBI" id="CHEBI:57705"/>
    </ligand>
</feature>
<proteinExistence type="inferred from homology"/>
<feature type="binding site" evidence="12">
    <location>
        <begin position="124"/>
        <end position="128"/>
    </location>
    <ligand>
        <name>UDP-N-acetyl-alpha-D-glucosamine</name>
        <dbReference type="ChEBI" id="CHEBI:57705"/>
    </ligand>
</feature>
<evidence type="ECO:0000256" key="3">
    <source>
        <dbReference type="ARBA" id="ARBA00022490"/>
    </source>
</evidence>
<evidence type="ECO:0000256" key="9">
    <source>
        <dbReference type="ARBA" id="ARBA00023316"/>
    </source>
</evidence>
<dbReference type="AlphaFoldDB" id="A0A1I1EJX7"/>
<comment type="subcellular location">
    <subcellularLocation>
        <location evidence="1 12">Cytoplasm</location>
    </subcellularLocation>
</comment>
<dbReference type="InterPro" id="IPR036968">
    <property type="entry name" value="Enolpyruvate_Tfrase_sf"/>
</dbReference>
<evidence type="ECO:0000313" key="15">
    <source>
        <dbReference type="Proteomes" id="UP000240042"/>
    </source>
</evidence>
<feature type="domain" description="Enolpyruvate transferase" evidence="13">
    <location>
        <begin position="10"/>
        <end position="412"/>
    </location>
</feature>
<feature type="modified residue" description="2-(S-cysteinyl)pyruvic acid O-phosphothioketal" evidence="12">
    <location>
        <position position="119"/>
    </location>
</feature>
<keyword evidence="5 12" id="KW-0808">Transferase</keyword>
<keyword evidence="8 12" id="KW-0131">Cell cycle</keyword>
<feature type="binding site" evidence="12">
    <location>
        <begin position="25"/>
        <end position="26"/>
    </location>
    <ligand>
        <name>phosphoenolpyruvate</name>
        <dbReference type="ChEBI" id="CHEBI:58702"/>
    </ligand>
</feature>
<evidence type="ECO:0000256" key="7">
    <source>
        <dbReference type="ARBA" id="ARBA00022984"/>
    </source>
</evidence>
<keyword evidence="9 12" id="KW-0961">Cell wall biogenesis/degradation</keyword>
<dbReference type="Proteomes" id="UP000240042">
    <property type="component" value="Unassembled WGS sequence"/>
</dbReference>
<dbReference type="GO" id="GO:0008760">
    <property type="term" value="F:UDP-N-acetylglucosamine 1-carboxyvinyltransferase activity"/>
    <property type="evidence" value="ECO:0007669"/>
    <property type="project" value="UniProtKB-UniRule"/>
</dbReference>
<reference evidence="15" key="1">
    <citation type="submission" date="2016-10" db="EMBL/GenBank/DDBJ databases">
        <authorList>
            <person name="Varghese N."/>
            <person name="Submissions S."/>
        </authorList>
    </citation>
    <scope>NUCLEOTIDE SEQUENCE [LARGE SCALE GENOMIC DNA]</scope>
    <source>
        <strain evidence="15">ATCC 43811</strain>
    </source>
</reference>
<feature type="binding site" evidence="12">
    <location>
        <position position="311"/>
    </location>
    <ligand>
        <name>UDP-N-acetyl-alpha-D-glucosamine</name>
        <dbReference type="ChEBI" id="CHEBI:57705"/>
    </ligand>
</feature>
<evidence type="ECO:0000256" key="5">
    <source>
        <dbReference type="ARBA" id="ARBA00022679"/>
    </source>
</evidence>
<dbReference type="EMBL" id="FOKY01000013">
    <property type="protein sequence ID" value="SFB86932.1"/>
    <property type="molecule type" value="Genomic_DNA"/>
</dbReference>
<keyword evidence="7 12" id="KW-0573">Peptidoglycan synthesis</keyword>
<evidence type="ECO:0000256" key="11">
    <source>
        <dbReference type="ARBA" id="ARBA00047527"/>
    </source>
</evidence>
<dbReference type="GO" id="GO:0019277">
    <property type="term" value="P:UDP-N-acetylgalactosamine biosynthetic process"/>
    <property type="evidence" value="ECO:0007669"/>
    <property type="project" value="InterPro"/>
</dbReference>
<dbReference type="RefSeq" id="WP_092319513.1">
    <property type="nucleotide sequence ID" value="NZ_FOKY01000013.1"/>
</dbReference>
<keyword evidence="4 12" id="KW-0132">Cell division</keyword>
<dbReference type="HAMAP" id="MF_00111">
    <property type="entry name" value="MurA"/>
    <property type="match status" value="1"/>
</dbReference>
<feature type="binding site" evidence="12">
    <location>
        <position position="333"/>
    </location>
    <ligand>
        <name>UDP-N-acetyl-alpha-D-glucosamine</name>
        <dbReference type="ChEBI" id="CHEBI:57705"/>
    </ligand>
</feature>
<comment type="caution">
    <text evidence="12">Lacks conserved residue(s) required for the propagation of feature annotation.</text>
</comment>
<evidence type="ECO:0000256" key="12">
    <source>
        <dbReference type="HAMAP-Rule" id="MF_00111"/>
    </source>
</evidence>
<dbReference type="GO" id="GO:0005737">
    <property type="term" value="C:cytoplasm"/>
    <property type="evidence" value="ECO:0007669"/>
    <property type="project" value="UniProtKB-SubCell"/>
</dbReference>
<gene>
    <name evidence="12" type="primary">murA</name>
    <name evidence="14" type="ORF">SAMN02745150_01129</name>
</gene>
<dbReference type="Gene3D" id="3.65.10.10">
    <property type="entry name" value="Enolpyruvate transferase domain"/>
    <property type="match status" value="2"/>
</dbReference>
<comment type="pathway">
    <text evidence="2 12">Cell wall biogenesis; peptidoglycan biosynthesis.</text>
</comment>
<dbReference type="InterPro" id="IPR013792">
    <property type="entry name" value="RNA3'P_cycl/enolpyr_Trfase_a/b"/>
</dbReference>
<dbReference type="Pfam" id="PF00275">
    <property type="entry name" value="EPSP_synthase"/>
    <property type="match status" value="1"/>
</dbReference>
<dbReference type="OrthoDB" id="9803760at2"/>
<organism evidence="14 15">
    <name type="scientific">Brevinema andersonii</name>
    <dbReference type="NCBI Taxonomy" id="34097"/>
    <lineage>
        <taxon>Bacteria</taxon>
        <taxon>Pseudomonadati</taxon>
        <taxon>Spirochaetota</taxon>
        <taxon>Spirochaetia</taxon>
        <taxon>Brevinematales</taxon>
        <taxon>Brevinemataceae</taxon>
        <taxon>Brevinema</taxon>
    </lineage>
</organism>
<keyword evidence="15" id="KW-1185">Reference proteome</keyword>
<dbReference type="InterPro" id="IPR050068">
    <property type="entry name" value="MurA_subfamily"/>
</dbReference>
<dbReference type="STRING" id="34097.SAMN02745150_01129"/>
<comment type="catalytic activity">
    <reaction evidence="11 12">
        <text>phosphoenolpyruvate + UDP-N-acetyl-alpha-D-glucosamine = UDP-N-acetyl-3-O-(1-carboxyvinyl)-alpha-D-glucosamine + phosphate</text>
        <dbReference type="Rhea" id="RHEA:18681"/>
        <dbReference type="ChEBI" id="CHEBI:43474"/>
        <dbReference type="ChEBI" id="CHEBI:57705"/>
        <dbReference type="ChEBI" id="CHEBI:58702"/>
        <dbReference type="ChEBI" id="CHEBI:68483"/>
        <dbReference type="EC" id="2.5.1.7"/>
    </reaction>
</comment>
<dbReference type="PANTHER" id="PTHR43783:SF1">
    <property type="entry name" value="UDP-N-ACETYLGLUCOSAMINE 1-CARBOXYVINYLTRANSFERASE"/>
    <property type="match status" value="1"/>
</dbReference>
<dbReference type="GO" id="GO:0051301">
    <property type="term" value="P:cell division"/>
    <property type="evidence" value="ECO:0007669"/>
    <property type="project" value="UniProtKB-KW"/>
</dbReference>
<dbReference type="InterPro" id="IPR005750">
    <property type="entry name" value="UDP_GlcNAc_COvinyl_MurA"/>
</dbReference>
<dbReference type="PANTHER" id="PTHR43783">
    <property type="entry name" value="UDP-N-ACETYLGLUCOSAMINE 1-CARBOXYVINYLTRANSFERASE"/>
    <property type="match status" value="1"/>
</dbReference>
<dbReference type="GO" id="GO:0071555">
    <property type="term" value="P:cell wall organization"/>
    <property type="evidence" value="ECO:0007669"/>
    <property type="project" value="UniProtKB-KW"/>
</dbReference>
<evidence type="ECO:0000256" key="4">
    <source>
        <dbReference type="ARBA" id="ARBA00022618"/>
    </source>
</evidence>
<protein>
    <recommendedName>
        <fullName evidence="12">UDP-N-acetylglucosamine 1-carboxyvinyltransferase</fullName>
        <ecNumber evidence="12">2.5.1.7</ecNumber>
    </recommendedName>
    <alternativeName>
        <fullName evidence="12">Enoylpyruvate transferase</fullName>
    </alternativeName>
    <alternativeName>
        <fullName evidence="12">UDP-N-acetylglucosamine enolpyruvyl transferase</fullName>
        <shortName evidence="12">EPT</shortName>
    </alternativeName>
</protein>
<dbReference type="NCBIfam" id="TIGR01072">
    <property type="entry name" value="murA"/>
    <property type="match status" value="1"/>
</dbReference>
<dbReference type="EC" id="2.5.1.7" evidence="12"/>
<dbReference type="SUPFAM" id="SSF55205">
    <property type="entry name" value="EPT/RTPC-like"/>
    <property type="match status" value="1"/>
</dbReference>
<keyword evidence="3 12" id="KW-0963">Cytoplasm</keyword>
<evidence type="ECO:0000256" key="8">
    <source>
        <dbReference type="ARBA" id="ARBA00023306"/>
    </source>
</evidence>
<sequence>MPQLEKYVIQGGIPLKGTVSISGAKNAALPLLAATLLTKDTVTLHNVPVLADISTMFTLLEILGKKIIRNGTTVIIEEHQNLNVEAPYDIVSKMRASIAVMGPLTARIGRAKISFPGGCAIGPRPIDLHIKGIEELSASCSIEHGYLIVETSGNLVGKTMDLSGKNGSSVLATENIMMAATLAKGKTTINGAAKEPEVSDLANMLINMGAKISGIGTSSLVIEGTKALHGTEYTVVADRIEAGTFILAAGITQGDIIIENCVPEHLEEPIRLFRESGMTIEILSSTSLRACGGKIKGVNVATLPYPGFPTDLQAQFLTMLSIADGNSSVEENIYPDRYMHAAELNRMGADIHIDQAHATIRGVPQLSGAAIMSSDLRGGAALVLAGLASEGETQVLRIYHIDRGYEMFEQKLSGLGAQIRRTR</sequence>
<name>A0A1I1EJX7_BREAD</name>
<evidence type="ECO:0000313" key="14">
    <source>
        <dbReference type="EMBL" id="SFB86932.1"/>
    </source>
</evidence>
<evidence type="ECO:0000256" key="1">
    <source>
        <dbReference type="ARBA" id="ARBA00004496"/>
    </source>
</evidence>
<accession>A0A1I1EJX7</accession>
<dbReference type="GO" id="GO:0009252">
    <property type="term" value="P:peptidoglycan biosynthetic process"/>
    <property type="evidence" value="ECO:0007669"/>
    <property type="project" value="UniProtKB-UniRule"/>
</dbReference>
<feature type="active site" description="Proton donor" evidence="12">
    <location>
        <position position="119"/>
    </location>
</feature>
<evidence type="ECO:0000259" key="13">
    <source>
        <dbReference type="Pfam" id="PF00275"/>
    </source>
</evidence>
<evidence type="ECO:0000256" key="6">
    <source>
        <dbReference type="ARBA" id="ARBA00022960"/>
    </source>
</evidence>
<evidence type="ECO:0000256" key="10">
    <source>
        <dbReference type="ARBA" id="ARBA00038367"/>
    </source>
</evidence>
<dbReference type="InterPro" id="IPR001986">
    <property type="entry name" value="Enolpyruvate_Tfrase_dom"/>
</dbReference>
<keyword evidence="12" id="KW-0670">Pyruvate</keyword>
<dbReference type="UniPathway" id="UPA00219"/>
<dbReference type="CDD" id="cd01555">
    <property type="entry name" value="UdpNAET"/>
    <property type="match status" value="1"/>
</dbReference>
<evidence type="ECO:0000256" key="2">
    <source>
        <dbReference type="ARBA" id="ARBA00004752"/>
    </source>
</evidence>
<comment type="function">
    <text evidence="12">Cell wall formation. Adds enolpyruvyl to UDP-N-acetylglucosamine.</text>
</comment>
<comment type="similarity">
    <text evidence="10 12">Belongs to the EPSP synthase family. MurA subfamily.</text>
</comment>
<dbReference type="GO" id="GO:0008360">
    <property type="term" value="P:regulation of cell shape"/>
    <property type="evidence" value="ECO:0007669"/>
    <property type="project" value="UniProtKB-KW"/>
</dbReference>
<keyword evidence="6 12" id="KW-0133">Cell shape</keyword>
<dbReference type="NCBIfam" id="NF006873">
    <property type="entry name" value="PRK09369.1"/>
    <property type="match status" value="1"/>
</dbReference>